<protein>
    <submittedName>
        <fullName evidence="2">Uncharacterized protein</fullName>
    </submittedName>
</protein>
<gene>
    <name evidence="2" type="ORF">MELIAE_LOCUS12061</name>
</gene>
<sequence>MSGRENSCAEMASNRKCVICEISEATELIPLLNADKLKKCHEVFRVREKLKLKYSEVILPVTINETHGCHVQCYKNFTSLPKKYSNKYLELVRTETASNKPSTSILAASATVVMETGDEKEEANVQGNVDLLTSTRQEVTNDEVENIENNDDVEALPAEKINKASAEKIHSGCIYCKKIKKTVKSHCVGLRTYSRKTIENNIIPRASTLNAVRLLQILKDPVYNSNQFQYHRDCHRDYEIQVQSILNPRPPSAWQDTRDTHRETFQEICYFIENHVIKNKQCVLFSFIIRLYNETLGRLFKAKMAESWNPATAYAVETKILEKYNEQIQITTAFKKKVITPARDFILTEEDMEFLREEDILQKAAIILRNNILNIEKKTLPTKLNVQDVIAGECSIPPELNNFVLTMIGGTRSRRRKNKDCQRKVQSIGYDIINAVSTGRIKTSKHLTLGMAMKSLTSSRKVVDILNKYGHCSSYNVIEEIETELTFSSTDREDLCPSDIIKTGDWLAGVAFDNYDRFVDTHTGKDTLHDTVGIIYQTIPSLATDHDISDDDSIPGTSAGTSAATASESPLSLTETANKKRRRMYDTVILDLQPYNKKPKVVEVLSSAEDECHHLIPEKLNHIRSLDIIWMLSHSLGIPKTPMWVGYNSKLFNDTSSTQKISYLTPINLSPTKWEVVYETLLQCQKMTKELNQQYMEVTYDLAIAKMAMRIQSAEKDTFNNIFIHLGSFHIMMAYFHTVGKFIDECGLADVMVESQILASGSVGGFISGKHFNRCKRLHPLMALGFRILLFKSFLVHYDRTCDETLIAELASIQEQYLSETTSISANLRNLIGKFQEYEEDTRNGVFGKTAQFYATYIHLIDHYLDLNRSIRTGDFEFFKYTLPKIANLFFTFNQQNYSRWLVKYNDNLLKVSKTHPGLEESLRKGSFGVKRTNKPFSRQPIDLTLKQTINADAARRLTGVSHFTNSITARQRWSKSHGIRSTLISHVYEQAGLRTTQDISGELETSKLKISHSQLQIFMEKIKQKMNPFDPDIDREQLYNIHTGKAASLEITQFLIDVESKGESLRKAFISKCALDPTKFETPIKQNLVQNFASGGKKKKVAMGAKVQEVRMQRDLFGRLLALSLKKKIDLAKVLTYPLTPMPMSLCHVDGTICKTDKSTLMKTLTNEVDDNSEPQYVDVIIFDGFFMLHLIKDLPTTFGNVARKVLQILTKNNARRIDVVFDRYFNPSIKDCERELRGASLSNYAITGPQQVRPSDFAKELRSNNFKEALVEFLINYWTDDAFIPFLKDKTLNVNFDECYTFQVVNNTIIRFIDRDLSCTLHEEADTKIIHHVTKIEFDSNVVIRSSDTDVLIILLGNMNKVNEALKIWMHIGVGNSQNYINVTQLYGNLGVRICRALPGLHAFTGCDYNPAFYGKGKIKPWKILKKSPKVQKAFEDLGENDIDPASYEVIEEFVCNIYNIKGIQKVNEARLAMFETIYKQDEAKLFKRKIRNTDASNFPLSADELHQHLLRTTYITQLWLNADQKNPTIKRPEEHGWFIKDDGNYDFIWFKGEQLPSAIDDITVDNKRQKSNDSESENQSDEEDHWDINIEEDEFDDEFHVSDTNSDDESNH</sequence>
<dbReference type="PANTHER" id="PTHR46704:SF9">
    <property type="entry name" value="BHLH DOMAIN-CONTAINING PROTEIN"/>
    <property type="match status" value="1"/>
</dbReference>
<evidence type="ECO:0000256" key="1">
    <source>
        <dbReference type="SAM" id="MobiDB-lite"/>
    </source>
</evidence>
<dbReference type="OrthoDB" id="6781714at2759"/>
<reference evidence="2" key="1">
    <citation type="submission" date="2021-12" db="EMBL/GenBank/DDBJ databases">
        <authorList>
            <person name="King R."/>
        </authorList>
    </citation>
    <scope>NUCLEOTIDE SEQUENCE</scope>
</reference>
<dbReference type="PANTHER" id="PTHR46704">
    <property type="entry name" value="CXC DOMAIN-CONTAINING PROTEIN-RELATED"/>
    <property type="match status" value="1"/>
</dbReference>
<evidence type="ECO:0000313" key="2">
    <source>
        <dbReference type="EMBL" id="CAH0563075.1"/>
    </source>
</evidence>
<name>A0A9P0BH35_BRAAE</name>
<feature type="compositionally biased region" description="Basic and acidic residues" evidence="1">
    <location>
        <begin position="1567"/>
        <end position="1576"/>
    </location>
</feature>
<evidence type="ECO:0000313" key="3">
    <source>
        <dbReference type="Proteomes" id="UP001154078"/>
    </source>
</evidence>
<organism evidence="2 3">
    <name type="scientific">Brassicogethes aeneus</name>
    <name type="common">Rape pollen beetle</name>
    <name type="synonym">Meligethes aeneus</name>
    <dbReference type="NCBI Taxonomy" id="1431903"/>
    <lineage>
        <taxon>Eukaryota</taxon>
        <taxon>Metazoa</taxon>
        <taxon>Ecdysozoa</taxon>
        <taxon>Arthropoda</taxon>
        <taxon>Hexapoda</taxon>
        <taxon>Insecta</taxon>
        <taxon>Pterygota</taxon>
        <taxon>Neoptera</taxon>
        <taxon>Endopterygota</taxon>
        <taxon>Coleoptera</taxon>
        <taxon>Polyphaga</taxon>
        <taxon>Cucujiformia</taxon>
        <taxon>Nitidulidae</taxon>
        <taxon>Meligethinae</taxon>
        <taxon>Brassicogethes</taxon>
    </lineage>
</organism>
<dbReference type="Proteomes" id="UP001154078">
    <property type="component" value="Chromosome 8"/>
</dbReference>
<feature type="compositionally biased region" description="Acidic residues" evidence="1">
    <location>
        <begin position="1577"/>
        <end position="1600"/>
    </location>
</feature>
<feature type="compositionally biased region" description="Low complexity" evidence="1">
    <location>
        <begin position="556"/>
        <end position="567"/>
    </location>
</feature>
<accession>A0A9P0BH35</accession>
<keyword evidence="3" id="KW-1185">Reference proteome</keyword>
<feature type="region of interest" description="Disordered" evidence="1">
    <location>
        <begin position="1564"/>
        <end position="1615"/>
    </location>
</feature>
<feature type="region of interest" description="Disordered" evidence="1">
    <location>
        <begin position="547"/>
        <end position="577"/>
    </location>
</feature>
<dbReference type="EMBL" id="OV121139">
    <property type="protein sequence ID" value="CAH0563075.1"/>
    <property type="molecule type" value="Genomic_DNA"/>
</dbReference>
<proteinExistence type="predicted"/>